<keyword evidence="2" id="KW-1185">Reference proteome</keyword>
<evidence type="ECO:0000313" key="2">
    <source>
        <dbReference type="Proteomes" id="UP000295391"/>
    </source>
</evidence>
<dbReference type="OrthoDB" id="7843741at2"/>
<gene>
    <name evidence="1" type="ORF">ATL17_0264</name>
</gene>
<protein>
    <recommendedName>
        <fullName evidence="3">GDSL-like lipase/acylhydrolase family protein</fullName>
    </recommendedName>
</protein>
<evidence type="ECO:0008006" key="3">
    <source>
        <dbReference type="Google" id="ProtNLM"/>
    </source>
</evidence>
<sequence>MAKHEFALIGDSHAGTIGRAARERGIEFGGGPIASGKEFYSEFFEVEQGKLSFVVEDTIRVYGELCQLWGVDCIEDVEIPIVSTIGSGFHFPAARAVWANFRDENLGFPQDFIAGPMCQSIFQRMQAPMLAFHQHLVEQGKTVFFALPPQRIPDSAWGELFRALQNRAVSELTKIGCSVIDVRNDTSDKEGNLLAEYCQDNDPIHGNTALGKKMLEVAGL</sequence>
<reference evidence="1 2" key="1">
    <citation type="submission" date="2019-03" db="EMBL/GenBank/DDBJ databases">
        <title>Genomic Encyclopedia of Type Strains, Phase III (KMG-III): the genomes of soil and plant-associated and newly described type strains.</title>
        <authorList>
            <person name="Whitman W."/>
        </authorList>
    </citation>
    <scope>NUCLEOTIDE SEQUENCE [LARGE SCALE GENOMIC DNA]</scope>
    <source>
        <strain evidence="1 2">CGMCC 1.7002</strain>
    </source>
</reference>
<accession>A0A4R6VQH9</accession>
<dbReference type="Proteomes" id="UP000295391">
    <property type="component" value="Unassembled WGS sequence"/>
</dbReference>
<name>A0A4R6VQH9_9HYPH</name>
<comment type="caution">
    <text evidence="1">The sequence shown here is derived from an EMBL/GenBank/DDBJ whole genome shotgun (WGS) entry which is preliminary data.</text>
</comment>
<proteinExistence type="predicted"/>
<evidence type="ECO:0000313" key="1">
    <source>
        <dbReference type="EMBL" id="TDQ66273.1"/>
    </source>
</evidence>
<dbReference type="AlphaFoldDB" id="A0A4R6VQH9"/>
<organism evidence="1 2">
    <name type="scientific">Maritalea mobilis</name>
    <dbReference type="NCBI Taxonomy" id="483324"/>
    <lineage>
        <taxon>Bacteria</taxon>
        <taxon>Pseudomonadati</taxon>
        <taxon>Pseudomonadota</taxon>
        <taxon>Alphaproteobacteria</taxon>
        <taxon>Hyphomicrobiales</taxon>
        <taxon>Devosiaceae</taxon>
        <taxon>Maritalea</taxon>
    </lineage>
</organism>
<dbReference type="RefSeq" id="WP_133570978.1">
    <property type="nucleotide sequence ID" value="NZ_SNYR01000001.1"/>
</dbReference>
<dbReference type="EMBL" id="SNYR01000001">
    <property type="protein sequence ID" value="TDQ66273.1"/>
    <property type="molecule type" value="Genomic_DNA"/>
</dbReference>